<keyword evidence="10" id="KW-0408">Iron</keyword>
<dbReference type="GO" id="GO:0005975">
    <property type="term" value="P:carbohydrate metabolic process"/>
    <property type="evidence" value="ECO:0007669"/>
    <property type="project" value="InterPro"/>
</dbReference>
<evidence type="ECO:0000256" key="6">
    <source>
        <dbReference type="ARBA" id="ARBA00023211"/>
    </source>
</evidence>
<evidence type="ECO:0000256" key="5">
    <source>
        <dbReference type="ARBA" id="ARBA00023027"/>
    </source>
</evidence>
<feature type="binding site" evidence="10">
    <location>
        <position position="216"/>
    </location>
    <ligand>
        <name>Mn(2+)</name>
        <dbReference type="ChEBI" id="CHEBI:29035"/>
    </ligand>
</feature>
<dbReference type="InterPro" id="IPR036291">
    <property type="entry name" value="NAD(P)-bd_dom_sf"/>
</dbReference>
<keyword evidence="7" id="KW-0119">Carbohydrate metabolism</keyword>
<evidence type="ECO:0000256" key="10">
    <source>
        <dbReference type="PIRSR" id="PIRSR601088-3"/>
    </source>
</evidence>
<dbReference type="Pfam" id="PF11975">
    <property type="entry name" value="Glyco_hydro_4C"/>
    <property type="match status" value="1"/>
</dbReference>
<protein>
    <recommendedName>
        <fullName evidence="13">Glycosyl hydrolase family 4 C-terminal domain-containing protein</fullName>
    </recommendedName>
</protein>
<evidence type="ECO:0000256" key="2">
    <source>
        <dbReference type="ARBA" id="ARBA00010141"/>
    </source>
</evidence>
<evidence type="ECO:0000256" key="3">
    <source>
        <dbReference type="ARBA" id="ARBA00022723"/>
    </source>
</evidence>
<dbReference type="PANTHER" id="PTHR32092">
    <property type="entry name" value="6-PHOSPHO-BETA-GLUCOSIDASE-RELATED"/>
    <property type="match status" value="1"/>
</dbReference>
<dbReference type="InterPro" id="IPR022616">
    <property type="entry name" value="Glyco_hydro_4_C"/>
</dbReference>
<comment type="cofactor">
    <cofactor evidence="12">
        <name>NAD(+)</name>
        <dbReference type="ChEBI" id="CHEBI:57540"/>
    </cofactor>
    <text evidence="12">Binds 1 NAD(+) per subunit.</text>
</comment>
<sequence length="473" mass="51377">MRAKQDSPCQQIDGGKMSRTKLVLIGAGSTVFTQRLVADIILAGEEDKWELALVDIDPVTLDAVNKLVAKMLEAKSAEIPVTATTERREVLKGADFVVTTIAVGGRKGWQTDIEVPRKHGIFQPVGDTAMPGGISRAMRMIPQMIAIANDVAELCPDAHFFNYSNPMTAICRAIRRETGVPVVGLCHGVHHVEGVLARFLGVAEDDLTSYGIGLNHLTYLTRLRLRGADAIPLFHARLDEQAPTLARELAEKTVWDNIVQGRAPRWADDPFSWGHFRRYSIFPCAMDRHAVEFYPERFPGGAYCGHKLGVEAFPIDERISLGDTWYDEMLAIANSPDPLPASYYENVPGESEQLLEIMHSLMFDRREVFSVNLPNDGAAPYLPAGAVLECNAAAVGGGFKALRADDLPPALVAKLCAKIAAVEITVDAAIQGSRDMMIEAMLADGAVTDPDAAASLTDDLLAAHAEHLPQFAA</sequence>
<feature type="site" description="Increases basicity of active site Tyr" evidence="11">
    <location>
        <position position="127"/>
    </location>
</feature>
<dbReference type="Pfam" id="PF02056">
    <property type="entry name" value="Glyco_hydro_4"/>
    <property type="match status" value="1"/>
</dbReference>
<proteinExistence type="inferred from homology"/>
<feature type="binding site" evidence="10">
    <location>
        <position position="186"/>
    </location>
    <ligand>
        <name>Mn(2+)</name>
        <dbReference type="ChEBI" id="CHEBI:29035"/>
    </ligand>
</feature>
<reference evidence="14 15" key="1">
    <citation type="submission" date="2019-08" db="EMBL/GenBank/DDBJ databases">
        <title>Identification of a novel species of the genus Boseongicola.</title>
        <authorList>
            <person name="Zhang X.-Q."/>
        </authorList>
    </citation>
    <scope>NUCLEOTIDE SEQUENCE [LARGE SCALE GENOMIC DNA]</scope>
    <source>
        <strain evidence="14 15">HY14</strain>
    </source>
</reference>
<dbReference type="GO" id="GO:0046872">
    <property type="term" value="F:metal ion binding"/>
    <property type="evidence" value="ECO:0007669"/>
    <property type="project" value="UniProtKB-KW"/>
</dbReference>
<comment type="caution">
    <text evidence="14">The sequence shown here is derived from an EMBL/GenBank/DDBJ whole genome shotgun (WGS) entry which is preliminary data.</text>
</comment>
<keyword evidence="3 10" id="KW-0479">Metal-binding</keyword>
<dbReference type="GO" id="GO:0004553">
    <property type="term" value="F:hydrolase activity, hydrolyzing O-glycosyl compounds"/>
    <property type="evidence" value="ECO:0007669"/>
    <property type="project" value="InterPro"/>
</dbReference>
<dbReference type="PRINTS" id="PR00732">
    <property type="entry name" value="GLHYDRLASE4"/>
</dbReference>
<keyword evidence="4 12" id="KW-0378">Hydrolase</keyword>
<dbReference type="Proteomes" id="UP000322080">
    <property type="component" value="Unassembled WGS sequence"/>
</dbReference>
<gene>
    <name evidence="14" type="ORF">FVF75_15130</name>
</gene>
<dbReference type="PANTHER" id="PTHR32092:SF6">
    <property type="entry name" value="ALPHA-GALACTOSIDASE"/>
    <property type="match status" value="1"/>
</dbReference>
<dbReference type="SUPFAM" id="SSF51735">
    <property type="entry name" value="NAD(P)-binding Rossmann-fold domains"/>
    <property type="match status" value="1"/>
</dbReference>
<feature type="binding site" evidence="9">
    <location>
        <position position="165"/>
    </location>
    <ligand>
        <name>substrate</name>
    </ligand>
</feature>
<dbReference type="InterPro" id="IPR015955">
    <property type="entry name" value="Lactate_DH/Glyco_Ohase_4_C"/>
</dbReference>
<dbReference type="Gene3D" id="3.90.1820.10">
    <property type="entry name" value="AglA-like glucosidase"/>
    <property type="match status" value="1"/>
</dbReference>
<keyword evidence="10" id="KW-0170">Cobalt</keyword>
<dbReference type="GO" id="GO:0016616">
    <property type="term" value="F:oxidoreductase activity, acting on the CH-OH group of donors, NAD or NADP as acceptor"/>
    <property type="evidence" value="ECO:0007669"/>
    <property type="project" value="InterPro"/>
</dbReference>
<evidence type="ECO:0000256" key="4">
    <source>
        <dbReference type="ARBA" id="ARBA00022801"/>
    </source>
</evidence>
<evidence type="ECO:0000313" key="15">
    <source>
        <dbReference type="Proteomes" id="UP000322080"/>
    </source>
</evidence>
<comment type="similarity">
    <text evidence="2 12">Belongs to the glycosyl hydrolase 4 family.</text>
</comment>
<evidence type="ECO:0000256" key="11">
    <source>
        <dbReference type="PIRSR" id="PIRSR601088-4"/>
    </source>
</evidence>
<keyword evidence="5 12" id="KW-0520">NAD</keyword>
<name>A0A5D0R9Q7_9RHOB</name>
<dbReference type="SUPFAM" id="SSF56327">
    <property type="entry name" value="LDH C-terminal domain-like"/>
    <property type="match status" value="1"/>
</dbReference>
<evidence type="ECO:0000313" key="14">
    <source>
        <dbReference type="EMBL" id="TYB77596.1"/>
    </source>
</evidence>
<keyword evidence="8 12" id="KW-0326">Glycosidase</keyword>
<evidence type="ECO:0000259" key="13">
    <source>
        <dbReference type="Pfam" id="PF11975"/>
    </source>
</evidence>
<dbReference type="InterPro" id="IPR053715">
    <property type="entry name" value="GH4_Enzyme_sf"/>
</dbReference>
<keyword evidence="6 10" id="KW-0464">Manganese</keyword>
<evidence type="ECO:0000256" key="8">
    <source>
        <dbReference type="ARBA" id="ARBA00023295"/>
    </source>
</evidence>
<evidence type="ECO:0000256" key="12">
    <source>
        <dbReference type="RuleBase" id="RU361152"/>
    </source>
</evidence>
<evidence type="ECO:0000256" key="1">
    <source>
        <dbReference type="ARBA" id="ARBA00001936"/>
    </source>
</evidence>
<dbReference type="EMBL" id="VSIY01000015">
    <property type="protein sequence ID" value="TYB77596.1"/>
    <property type="molecule type" value="Genomic_DNA"/>
</dbReference>
<accession>A0A5D0R9Q7</accession>
<evidence type="ECO:0000256" key="9">
    <source>
        <dbReference type="PIRSR" id="PIRSR601088-2"/>
    </source>
</evidence>
<keyword evidence="15" id="KW-1185">Reference proteome</keyword>
<comment type="cofactor">
    <cofactor evidence="1">
        <name>Mn(2+)</name>
        <dbReference type="ChEBI" id="CHEBI:29035"/>
    </cofactor>
</comment>
<dbReference type="InterPro" id="IPR001088">
    <property type="entry name" value="Glyco_hydro_4"/>
</dbReference>
<dbReference type="AlphaFoldDB" id="A0A5D0R9Q7"/>
<feature type="domain" description="Glycosyl hydrolase family 4 C-terminal" evidence="13">
    <location>
        <begin position="212"/>
        <end position="444"/>
    </location>
</feature>
<organism evidence="14 15">
    <name type="scientific">Maritimibacter fusiformis</name>
    <dbReference type="NCBI Taxonomy" id="2603819"/>
    <lineage>
        <taxon>Bacteria</taxon>
        <taxon>Pseudomonadati</taxon>
        <taxon>Pseudomonadota</taxon>
        <taxon>Alphaproteobacteria</taxon>
        <taxon>Rhodobacterales</taxon>
        <taxon>Roseobacteraceae</taxon>
        <taxon>Maritimibacter</taxon>
    </lineage>
</organism>
<evidence type="ECO:0000256" key="7">
    <source>
        <dbReference type="ARBA" id="ARBA00023277"/>
    </source>
</evidence>
<keyword evidence="10" id="KW-0533">Nickel</keyword>